<protein>
    <submittedName>
        <fullName evidence="2">Cupin-like domain-containing protein</fullName>
    </submittedName>
</protein>
<sequence length="292" mass="34348">MGTIKTVPVTRVKSITKEDFIKNFYEPQLPVLIEDLSKDWPAYKKWNLDYIQSLAGDQMVPLYNNEPTKGRKKSVVPAAKMKLYDYIEILKTKPTDLRMFFYNVLKKMPELTKDFDYPDIGLPFFKKLPVMFFGGKGSKVLAHYDMDLANLVHFHFHGDKEVTLFRPDQAKYLYKVPFTVHNLETIDMDNPDFDKYPALQEVEGISVKMKHGDALYMPSGYWHYITYLNGGFSITLRAFPRKPKKLAKLFSNVLFMRNFENMMRYALGQKWTDYKENSVLRKLNKKYHKNAK</sequence>
<dbReference type="PANTHER" id="PTHR12461">
    <property type="entry name" value="HYPOXIA-INDUCIBLE FACTOR 1 ALPHA INHIBITOR-RELATED"/>
    <property type="match status" value="1"/>
</dbReference>
<name>A0ABW2MTB0_9FLAO</name>
<dbReference type="EMBL" id="JBHTBN010000004">
    <property type="protein sequence ID" value="MFC7357933.1"/>
    <property type="molecule type" value="Genomic_DNA"/>
</dbReference>
<proteinExistence type="predicted"/>
<dbReference type="RefSeq" id="WP_380217806.1">
    <property type="nucleotide sequence ID" value="NZ_JBHTBN010000004.1"/>
</dbReference>
<evidence type="ECO:0000313" key="2">
    <source>
        <dbReference type="EMBL" id="MFC7357933.1"/>
    </source>
</evidence>
<dbReference type="SUPFAM" id="SSF51197">
    <property type="entry name" value="Clavaminate synthase-like"/>
    <property type="match status" value="1"/>
</dbReference>
<dbReference type="SMART" id="SM00558">
    <property type="entry name" value="JmjC"/>
    <property type="match status" value="1"/>
</dbReference>
<feature type="domain" description="JmjC" evidence="1">
    <location>
        <begin position="82"/>
        <end position="257"/>
    </location>
</feature>
<accession>A0ABW2MTB0</accession>
<dbReference type="Gene3D" id="2.60.120.650">
    <property type="entry name" value="Cupin"/>
    <property type="match status" value="1"/>
</dbReference>
<organism evidence="2 3">
    <name type="scientific">Jejudonia soesokkakensis</name>
    <dbReference type="NCBI Taxonomy" id="1323432"/>
    <lineage>
        <taxon>Bacteria</taxon>
        <taxon>Pseudomonadati</taxon>
        <taxon>Bacteroidota</taxon>
        <taxon>Flavobacteriia</taxon>
        <taxon>Flavobacteriales</taxon>
        <taxon>Flavobacteriaceae</taxon>
        <taxon>Jejudonia</taxon>
    </lineage>
</organism>
<gene>
    <name evidence="2" type="ORF">ACFQO1_09560</name>
</gene>
<evidence type="ECO:0000259" key="1">
    <source>
        <dbReference type="PROSITE" id="PS51184"/>
    </source>
</evidence>
<dbReference type="InterPro" id="IPR041667">
    <property type="entry name" value="Cupin_8"/>
</dbReference>
<dbReference type="Pfam" id="PF13621">
    <property type="entry name" value="Cupin_8"/>
    <property type="match status" value="1"/>
</dbReference>
<dbReference type="Proteomes" id="UP001596415">
    <property type="component" value="Unassembled WGS sequence"/>
</dbReference>
<reference evidence="3" key="1">
    <citation type="journal article" date="2019" name="Int. J. Syst. Evol. Microbiol.">
        <title>The Global Catalogue of Microorganisms (GCM) 10K type strain sequencing project: providing services to taxonomists for standard genome sequencing and annotation.</title>
        <authorList>
            <consortium name="The Broad Institute Genomics Platform"/>
            <consortium name="The Broad Institute Genome Sequencing Center for Infectious Disease"/>
            <person name="Wu L."/>
            <person name="Ma J."/>
        </authorList>
    </citation>
    <scope>NUCLEOTIDE SEQUENCE [LARGE SCALE GENOMIC DNA]</scope>
    <source>
        <strain evidence="3">CGMCC 1.16306</strain>
    </source>
</reference>
<dbReference type="PROSITE" id="PS51184">
    <property type="entry name" value="JMJC"/>
    <property type="match status" value="1"/>
</dbReference>
<keyword evidence="3" id="KW-1185">Reference proteome</keyword>
<dbReference type="PANTHER" id="PTHR12461:SF105">
    <property type="entry name" value="HYPOXIA-INDUCIBLE FACTOR 1-ALPHA INHIBITOR"/>
    <property type="match status" value="1"/>
</dbReference>
<dbReference type="InterPro" id="IPR003347">
    <property type="entry name" value="JmjC_dom"/>
</dbReference>
<evidence type="ECO:0000313" key="3">
    <source>
        <dbReference type="Proteomes" id="UP001596415"/>
    </source>
</evidence>
<comment type="caution">
    <text evidence="2">The sequence shown here is derived from an EMBL/GenBank/DDBJ whole genome shotgun (WGS) entry which is preliminary data.</text>
</comment>